<dbReference type="SUPFAM" id="SSF82114">
    <property type="entry name" value="Riboflavin kinase-like"/>
    <property type="match status" value="1"/>
</dbReference>
<dbReference type="SMART" id="SM00904">
    <property type="entry name" value="Flavokinase"/>
    <property type="match status" value="1"/>
</dbReference>
<comment type="caution">
    <text evidence="16">The sequence shown here is derived from an EMBL/GenBank/DDBJ whole genome shotgun (WGS) entry which is preliminary data.</text>
</comment>
<dbReference type="PIRSF" id="PIRSF004491">
    <property type="entry name" value="FAD_Synth"/>
    <property type="match status" value="1"/>
</dbReference>
<dbReference type="GO" id="GO:0009398">
    <property type="term" value="P:FMN biosynthetic process"/>
    <property type="evidence" value="ECO:0007669"/>
    <property type="project" value="UniProtKB-UniRule"/>
</dbReference>
<dbReference type="AlphaFoldDB" id="A0A9D1T416"/>
<dbReference type="Gene3D" id="2.40.30.30">
    <property type="entry name" value="Riboflavin kinase-like"/>
    <property type="match status" value="1"/>
</dbReference>
<accession>A0A9D1T416</accession>
<keyword evidence="8 14" id="KW-0418">Kinase</keyword>
<dbReference type="GO" id="GO:0009231">
    <property type="term" value="P:riboflavin biosynthetic process"/>
    <property type="evidence" value="ECO:0007669"/>
    <property type="project" value="InterPro"/>
</dbReference>
<evidence type="ECO:0000256" key="10">
    <source>
        <dbReference type="ARBA" id="ARBA00022840"/>
    </source>
</evidence>
<evidence type="ECO:0000256" key="11">
    <source>
        <dbReference type="ARBA" id="ARBA00023268"/>
    </source>
</evidence>
<evidence type="ECO:0000256" key="9">
    <source>
        <dbReference type="ARBA" id="ARBA00022827"/>
    </source>
</evidence>
<comment type="pathway">
    <text evidence="2 14">Cofactor biosynthesis; FMN biosynthesis; FMN from riboflavin (ATP route): step 1/1.</text>
</comment>
<comment type="catalytic activity">
    <reaction evidence="13 14">
        <text>FMN + ATP + H(+) = FAD + diphosphate</text>
        <dbReference type="Rhea" id="RHEA:17237"/>
        <dbReference type="ChEBI" id="CHEBI:15378"/>
        <dbReference type="ChEBI" id="CHEBI:30616"/>
        <dbReference type="ChEBI" id="CHEBI:33019"/>
        <dbReference type="ChEBI" id="CHEBI:57692"/>
        <dbReference type="ChEBI" id="CHEBI:58210"/>
        <dbReference type="EC" id="2.7.7.2"/>
    </reaction>
</comment>
<evidence type="ECO:0000313" key="17">
    <source>
        <dbReference type="Proteomes" id="UP000823960"/>
    </source>
</evidence>
<keyword evidence="6 14" id="KW-0548">Nucleotidyltransferase</keyword>
<keyword evidence="5 14" id="KW-0808">Transferase</keyword>
<keyword evidence="11" id="KW-0511">Multifunctional enzyme</keyword>
<protein>
    <recommendedName>
        <fullName evidence="14">Riboflavin biosynthesis protein</fullName>
    </recommendedName>
    <domain>
        <recommendedName>
            <fullName evidence="14">Riboflavin kinase</fullName>
            <ecNumber evidence="14">2.7.1.26</ecNumber>
        </recommendedName>
        <alternativeName>
            <fullName evidence="14">Flavokinase</fullName>
        </alternativeName>
    </domain>
    <domain>
        <recommendedName>
            <fullName evidence="14">FMN adenylyltransferase</fullName>
            <ecNumber evidence="14">2.7.7.2</ecNumber>
        </recommendedName>
        <alternativeName>
            <fullName evidence="14">FAD pyrophosphorylase</fullName>
        </alternativeName>
        <alternativeName>
            <fullName evidence="14">FAD synthase</fullName>
        </alternativeName>
    </domain>
</protein>
<evidence type="ECO:0000256" key="1">
    <source>
        <dbReference type="ARBA" id="ARBA00004726"/>
    </source>
</evidence>
<evidence type="ECO:0000256" key="13">
    <source>
        <dbReference type="ARBA" id="ARBA00049494"/>
    </source>
</evidence>
<sequence>MRAETAVLLGLFDGVHLGHRAAIEALCGCGAKERLVYSFTFHGLDTKGKRSPLTTDLEKTELILSLGADRVILEDFDRVRNLTPEEFVKGVLLGELGADTVIAGENFRFGKNASGDSGTLLTLCRELGMRAVILPIVKIDGEPVSSTRIRELISRGRVSEASRLLGYEYFITGRVLHGDAVGRSMGIRTVNLSSDGGKLIPLDGVYSSTTVIGGRSYPSVTNVGFKPTVRQDAARGIETHILDYSGDIYDETVRVIFRRYYRPERKFPSRQELIDAIAADIKRRKEECHE</sequence>
<keyword evidence="9 14" id="KW-0274">FAD</keyword>
<dbReference type="EC" id="2.7.7.2" evidence="14"/>
<name>A0A9D1T416_9FIRM</name>
<dbReference type="CDD" id="cd02064">
    <property type="entry name" value="FAD_synthetase_N"/>
    <property type="match status" value="1"/>
</dbReference>
<keyword evidence="3 14" id="KW-0285">Flavoprotein</keyword>
<evidence type="ECO:0000256" key="12">
    <source>
        <dbReference type="ARBA" id="ARBA00047880"/>
    </source>
</evidence>
<evidence type="ECO:0000259" key="15">
    <source>
        <dbReference type="SMART" id="SM00904"/>
    </source>
</evidence>
<evidence type="ECO:0000256" key="5">
    <source>
        <dbReference type="ARBA" id="ARBA00022679"/>
    </source>
</evidence>
<dbReference type="InterPro" id="IPR023468">
    <property type="entry name" value="Riboflavin_kinase"/>
</dbReference>
<dbReference type="InterPro" id="IPR023465">
    <property type="entry name" value="Riboflavin_kinase_dom_sf"/>
</dbReference>
<dbReference type="GO" id="GO:0006747">
    <property type="term" value="P:FAD biosynthetic process"/>
    <property type="evidence" value="ECO:0007669"/>
    <property type="project" value="UniProtKB-UniRule"/>
</dbReference>
<keyword evidence="7 14" id="KW-0547">Nucleotide-binding</keyword>
<organism evidence="16 17">
    <name type="scientific">Candidatus Faeciplasma avium</name>
    <dbReference type="NCBI Taxonomy" id="2840798"/>
    <lineage>
        <taxon>Bacteria</taxon>
        <taxon>Bacillati</taxon>
        <taxon>Bacillota</taxon>
        <taxon>Clostridia</taxon>
        <taxon>Eubacteriales</taxon>
        <taxon>Oscillospiraceae</taxon>
        <taxon>Oscillospiraceae incertae sedis</taxon>
        <taxon>Candidatus Faeciplasma</taxon>
    </lineage>
</organism>
<evidence type="ECO:0000256" key="4">
    <source>
        <dbReference type="ARBA" id="ARBA00022643"/>
    </source>
</evidence>
<evidence type="ECO:0000256" key="3">
    <source>
        <dbReference type="ARBA" id="ARBA00022630"/>
    </source>
</evidence>
<gene>
    <name evidence="16" type="ORF">IAD28_03140</name>
</gene>
<dbReference type="EC" id="2.7.1.26" evidence="14"/>
<evidence type="ECO:0000313" key="16">
    <source>
        <dbReference type="EMBL" id="HIV10676.1"/>
    </source>
</evidence>
<proteinExistence type="inferred from homology"/>
<dbReference type="PANTHER" id="PTHR22749">
    <property type="entry name" value="RIBOFLAVIN KINASE/FMN ADENYLYLTRANSFERASE"/>
    <property type="match status" value="1"/>
</dbReference>
<evidence type="ECO:0000256" key="7">
    <source>
        <dbReference type="ARBA" id="ARBA00022741"/>
    </source>
</evidence>
<dbReference type="InterPro" id="IPR014729">
    <property type="entry name" value="Rossmann-like_a/b/a_fold"/>
</dbReference>
<evidence type="ECO:0000256" key="14">
    <source>
        <dbReference type="PIRNR" id="PIRNR004491"/>
    </source>
</evidence>
<keyword evidence="4 14" id="KW-0288">FMN</keyword>
<dbReference type="InterPro" id="IPR015864">
    <property type="entry name" value="FAD_synthase"/>
</dbReference>
<evidence type="ECO:0000256" key="6">
    <source>
        <dbReference type="ARBA" id="ARBA00022695"/>
    </source>
</evidence>
<dbReference type="EMBL" id="DVOL01000042">
    <property type="protein sequence ID" value="HIV10676.1"/>
    <property type="molecule type" value="Genomic_DNA"/>
</dbReference>
<reference evidence="16" key="1">
    <citation type="submission" date="2020-10" db="EMBL/GenBank/DDBJ databases">
        <authorList>
            <person name="Gilroy R."/>
        </authorList>
    </citation>
    <scope>NUCLEOTIDE SEQUENCE</scope>
    <source>
        <strain evidence="16">1370</strain>
    </source>
</reference>
<dbReference type="Pfam" id="PF06574">
    <property type="entry name" value="FAD_syn"/>
    <property type="match status" value="1"/>
</dbReference>
<dbReference type="GO" id="GO:0008531">
    <property type="term" value="F:riboflavin kinase activity"/>
    <property type="evidence" value="ECO:0007669"/>
    <property type="project" value="UniProtKB-UniRule"/>
</dbReference>
<dbReference type="InterPro" id="IPR002606">
    <property type="entry name" value="Riboflavin_kinase_bac"/>
</dbReference>
<reference evidence="16" key="2">
    <citation type="journal article" date="2021" name="PeerJ">
        <title>Extensive microbial diversity within the chicken gut microbiome revealed by metagenomics and culture.</title>
        <authorList>
            <person name="Gilroy R."/>
            <person name="Ravi A."/>
            <person name="Getino M."/>
            <person name="Pursley I."/>
            <person name="Horton D.L."/>
            <person name="Alikhan N.F."/>
            <person name="Baker D."/>
            <person name="Gharbi K."/>
            <person name="Hall N."/>
            <person name="Watson M."/>
            <person name="Adriaenssens E.M."/>
            <person name="Foster-Nyarko E."/>
            <person name="Jarju S."/>
            <person name="Secka A."/>
            <person name="Antonio M."/>
            <person name="Oren A."/>
            <person name="Chaudhuri R.R."/>
            <person name="La Ragione R."/>
            <person name="Hildebrand F."/>
            <person name="Pallen M.J."/>
        </authorList>
    </citation>
    <scope>NUCLEOTIDE SEQUENCE</scope>
    <source>
        <strain evidence="16">1370</strain>
    </source>
</reference>
<dbReference type="PANTHER" id="PTHR22749:SF6">
    <property type="entry name" value="RIBOFLAVIN KINASE"/>
    <property type="match status" value="1"/>
</dbReference>
<dbReference type="Pfam" id="PF01687">
    <property type="entry name" value="Flavokinase"/>
    <property type="match status" value="1"/>
</dbReference>
<dbReference type="SUPFAM" id="SSF52374">
    <property type="entry name" value="Nucleotidylyl transferase"/>
    <property type="match status" value="1"/>
</dbReference>
<comment type="similarity">
    <text evidence="14">Belongs to the ribF family.</text>
</comment>
<dbReference type="Proteomes" id="UP000823960">
    <property type="component" value="Unassembled WGS sequence"/>
</dbReference>
<dbReference type="Gene3D" id="3.40.50.620">
    <property type="entry name" value="HUPs"/>
    <property type="match status" value="1"/>
</dbReference>
<comment type="pathway">
    <text evidence="1 14">Cofactor biosynthesis; FAD biosynthesis; FAD from FMN: step 1/1.</text>
</comment>
<dbReference type="GO" id="GO:0003919">
    <property type="term" value="F:FMN adenylyltransferase activity"/>
    <property type="evidence" value="ECO:0007669"/>
    <property type="project" value="UniProtKB-UniRule"/>
</dbReference>
<dbReference type="GO" id="GO:0005524">
    <property type="term" value="F:ATP binding"/>
    <property type="evidence" value="ECO:0007669"/>
    <property type="project" value="UniProtKB-UniRule"/>
</dbReference>
<evidence type="ECO:0000256" key="8">
    <source>
        <dbReference type="ARBA" id="ARBA00022777"/>
    </source>
</evidence>
<evidence type="ECO:0000256" key="2">
    <source>
        <dbReference type="ARBA" id="ARBA00005201"/>
    </source>
</evidence>
<keyword evidence="10 14" id="KW-0067">ATP-binding</keyword>
<dbReference type="InterPro" id="IPR015865">
    <property type="entry name" value="Riboflavin_kinase_bac/euk"/>
</dbReference>
<feature type="domain" description="Riboflavin kinase" evidence="15">
    <location>
        <begin position="164"/>
        <end position="289"/>
    </location>
</feature>
<comment type="catalytic activity">
    <reaction evidence="12 14">
        <text>riboflavin + ATP = FMN + ADP + H(+)</text>
        <dbReference type="Rhea" id="RHEA:14357"/>
        <dbReference type="ChEBI" id="CHEBI:15378"/>
        <dbReference type="ChEBI" id="CHEBI:30616"/>
        <dbReference type="ChEBI" id="CHEBI:57986"/>
        <dbReference type="ChEBI" id="CHEBI:58210"/>
        <dbReference type="ChEBI" id="CHEBI:456216"/>
        <dbReference type="EC" id="2.7.1.26"/>
    </reaction>
</comment>